<dbReference type="PANTHER" id="PTHR37984:SF5">
    <property type="entry name" value="PROTEIN NYNRIN-LIKE"/>
    <property type="match status" value="1"/>
</dbReference>
<protein>
    <recommendedName>
        <fullName evidence="11">Integrase zinc-binding domain-containing protein</fullName>
    </recommendedName>
</protein>
<evidence type="ECO:0000256" key="5">
    <source>
        <dbReference type="ARBA" id="ARBA00022801"/>
    </source>
</evidence>
<dbReference type="EMBL" id="JAPEIS010000011">
    <property type="protein sequence ID" value="KAJ8062049.1"/>
    <property type="molecule type" value="Genomic_DNA"/>
</dbReference>
<evidence type="ECO:0000313" key="9">
    <source>
        <dbReference type="EMBL" id="KAJ8062049.1"/>
    </source>
</evidence>
<dbReference type="AlphaFoldDB" id="A0A9X0AGP5"/>
<dbReference type="InterPro" id="IPR043502">
    <property type="entry name" value="DNA/RNA_pol_sf"/>
</dbReference>
<dbReference type="Proteomes" id="UP001152300">
    <property type="component" value="Unassembled WGS sequence"/>
</dbReference>
<keyword evidence="5" id="KW-0378">Hydrolase</keyword>
<gene>
    <name evidence="9" type="ORF">OCU04_009829</name>
</gene>
<evidence type="ECO:0008006" key="11">
    <source>
        <dbReference type="Google" id="ProtNLM"/>
    </source>
</evidence>
<keyword evidence="2" id="KW-0548">Nucleotidyltransferase</keyword>
<dbReference type="GO" id="GO:0003964">
    <property type="term" value="F:RNA-directed DNA polymerase activity"/>
    <property type="evidence" value="ECO:0007669"/>
    <property type="project" value="UniProtKB-KW"/>
</dbReference>
<dbReference type="Pfam" id="PF17917">
    <property type="entry name" value="RT_RNaseH"/>
    <property type="match status" value="1"/>
</dbReference>
<sequence>MVTKPARADKIRNFRVPYDAKGVRRFLATIQMTRRYIKNFAEISCPLARLTGNIDGKWASYEHLAFGFLREKCFDDVENHGVDYRTPIEMYTDASKFGAGCFITQKRPAPETDNPLISYPILYDSFLFNSTQLNYNTYKHELLATAEFVGKYHYYFRYSEHCIVWTNHLPLVSFLSPSSETRGIYARQAMELSSLGIQIKQIKGKRNKVADALSRTIFPDAAANSDDVIDSLGTMGSNSDGPCWICKDSIGGYEELLAIRDTERLQPTVLFSNNLLQNDESLNPVVNSVTLEDHPFPDLFEDNLFFRANNIEYGPIASRYDDDEWYGDIHHYITTGKLPDGIQPFDKAIFLRNARKYSLFEGELFFCLRDVEKKCILKSEVSDVLAHAHDLEGHYAAELTVKKLRFHYWLQMISDIKAYILDCLRCAKHGIRCYIVVTRSFHVQSLSRDWLGKDQ</sequence>
<evidence type="ECO:0000259" key="8">
    <source>
        <dbReference type="Pfam" id="PF17921"/>
    </source>
</evidence>
<reference evidence="9" key="1">
    <citation type="submission" date="2022-11" db="EMBL/GenBank/DDBJ databases">
        <title>Genome Resource of Sclerotinia nivalis Strain SnTB1, a Plant Pathogen Isolated from American Ginseng.</title>
        <authorList>
            <person name="Fan S."/>
        </authorList>
    </citation>
    <scope>NUCLEOTIDE SEQUENCE</scope>
    <source>
        <strain evidence="9">SnTB1</strain>
    </source>
</reference>
<keyword evidence="1" id="KW-0808">Transferase</keyword>
<dbReference type="SUPFAM" id="SSF56672">
    <property type="entry name" value="DNA/RNA polymerases"/>
    <property type="match status" value="1"/>
</dbReference>
<keyword evidence="6" id="KW-0695">RNA-directed DNA polymerase</keyword>
<evidence type="ECO:0000259" key="7">
    <source>
        <dbReference type="Pfam" id="PF17917"/>
    </source>
</evidence>
<dbReference type="PANTHER" id="PTHR37984">
    <property type="entry name" value="PROTEIN CBG26694"/>
    <property type="match status" value="1"/>
</dbReference>
<keyword evidence="4" id="KW-0255">Endonuclease</keyword>
<accession>A0A9X0AGP5</accession>
<dbReference type="GO" id="GO:0016787">
    <property type="term" value="F:hydrolase activity"/>
    <property type="evidence" value="ECO:0007669"/>
    <property type="project" value="UniProtKB-KW"/>
</dbReference>
<evidence type="ECO:0000256" key="6">
    <source>
        <dbReference type="ARBA" id="ARBA00022918"/>
    </source>
</evidence>
<evidence type="ECO:0000256" key="4">
    <source>
        <dbReference type="ARBA" id="ARBA00022759"/>
    </source>
</evidence>
<dbReference type="Gene3D" id="3.30.70.270">
    <property type="match status" value="1"/>
</dbReference>
<organism evidence="9 10">
    <name type="scientific">Sclerotinia nivalis</name>
    <dbReference type="NCBI Taxonomy" id="352851"/>
    <lineage>
        <taxon>Eukaryota</taxon>
        <taxon>Fungi</taxon>
        <taxon>Dikarya</taxon>
        <taxon>Ascomycota</taxon>
        <taxon>Pezizomycotina</taxon>
        <taxon>Leotiomycetes</taxon>
        <taxon>Helotiales</taxon>
        <taxon>Sclerotiniaceae</taxon>
        <taxon>Sclerotinia</taxon>
    </lineage>
</organism>
<feature type="domain" description="Integrase zinc-binding" evidence="8">
    <location>
        <begin position="378"/>
        <end position="429"/>
    </location>
</feature>
<evidence type="ECO:0000256" key="3">
    <source>
        <dbReference type="ARBA" id="ARBA00022722"/>
    </source>
</evidence>
<dbReference type="Gene3D" id="1.10.340.70">
    <property type="match status" value="1"/>
</dbReference>
<name>A0A9X0AGP5_9HELO</name>
<dbReference type="Pfam" id="PF17921">
    <property type="entry name" value="Integrase_H2C2"/>
    <property type="match status" value="1"/>
</dbReference>
<evidence type="ECO:0000256" key="2">
    <source>
        <dbReference type="ARBA" id="ARBA00022695"/>
    </source>
</evidence>
<keyword evidence="3" id="KW-0540">Nuclease</keyword>
<keyword evidence="10" id="KW-1185">Reference proteome</keyword>
<dbReference type="InterPro" id="IPR041373">
    <property type="entry name" value="RT_RNaseH"/>
</dbReference>
<feature type="domain" description="Reverse transcriptase RNase H-like" evidence="7">
    <location>
        <begin position="83"/>
        <end position="193"/>
    </location>
</feature>
<comment type="caution">
    <text evidence="9">The sequence shown here is derived from an EMBL/GenBank/DDBJ whole genome shotgun (WGS) entry which is preliminary data.</text>
</comment>
<evidence type="ECO:0000256" key="1">
    <source>
        <dbReference type="ARBA" id="ARBA00022679"/>
    </source>
</evidence>
<dbReference type="OrthoDB" id="5153223at2759"/>
<evidence type="ECO:0000313" key="10">
    <source>
        <dbReference type="Proteomes" id="UP001152300"/>
    </source>
</evidence>
<dbReference type="InterPro" id="IPR041588">
    <property type="entry name" value="Integrase_H2C2"/>
</dbReference>
<proteinExistence type="predicted"/>
<dbReference type="GO" id="GO:0004519">
    <property type="term" value="F:endonuclease activity"/>
    <property type="evidence" value="ECO:0007669"/>
    <property type="project" value="UniProtKB-KW"/>
</dbReference>
<dbReference type="InterPro" id="IPR050951">
    <property type="entry name" value="Retrovirus_Pol_polyprotein"/>
</dbReference>
<dbReference type="InterPro" id="IPR043128">
    <property type="entry name" value="Rev_trsase/Diguanyl_cyclase"/>
</dbReference>